<feature type="compositionally biased region" description="Low complexity" evidence="2">
    <location>
        <begin position="573"/>
        <end position="597"/>
    </location>
</feature>
<feature type="compositionally biased region" description="Polar residues" evidence="2">
    <location>
        <begin position="955"/>
        <end position="965"/>
    </location>
</feature>
<feature type="compositionally biased region" description="Low complexity" evidence="2">
    <location>
        <begin position="976"/>
        <end position="1006"/>
    </location>
</feature>
<feature type="region of interest" description="Disordered" evidence="2">
    <location>
        <begin position="732"/>
        <end position="758"/>
    </location>
</feature>
<proteinExistence type="predicted"/>
<feature type="compositionally biased region" description="Gly residues" evidence="2">
    <location>
        <begin position="1272"/>
        <end position="1283"/>
    </location>
</feature>
<feature type="region of interest" description="Disordered" evidence="2">
    <location>
        <begin position="676"/>
        <end position="702"/>
    </location>
</feature>
<reference evidence="3" key="1">
    <citation type="journal article" date="2020" name="bioRxiv">
        <title>Comparative genomics of Chlamydomonas.</title>
        <authorList>
            <person name="Craig R.J."/>
            <person name="Hasan A.R."/>
            <person name="Ness R.W."/>
            <person name="Keightley P.D."/>
        </authorList>
    </citation>
    <scope>NUCLEOTIDE SEQUENCE</scope>
    <source>
        <strain evidence="3">SAG 7.73</strain>
    </source>
</reference>
<dbReference type="OrthoDB" id="553275at2759"/>
<feature type="compositionally biased region" description="Low complexity" evidence="2">
    <location>
        <begin position="746"/>
        <end position="758"/>
    </location>
</feature>
<evidence type="ECO:0000313" key="3">
    <source>
        <dbReference type="EMBL" id="KAG2437854.1"/>
    </source>
</evidence>
<keyword evidence="1" id="KW-0175">Coiled coil</keyword>
<evidence type="ECO:0000256" key="2">
    <source>
        <dbReference type="SAM" id="MobiDB-lite"/>
    </source>
</evidence>
<keyword evidence="4" id="KW-1185">Reference proteome</keyword>
<protein>
    <submittedName>
        <fullName evidence="3">Uncharacterized protein</fullName>
    </submittedName>
</protein>
<feature type="compositionally biased region" description="Polar residues" evidence="2">
    <location>
        <begin position="598"/>
        <end position="615"/>
    </location>
</feature>
<feature type="region of interest" description="Disordered" evidence="2">
    <location>
        <begin position="573"/>
        <end position="650"/>
    </location>
</feature>
<evidence type="ECO:0000313" key="4">
    <source>
        <dbReference type="Proteomes" id="UP000650467"/>
    </source>
</evidence>
<comment type="caution">
    <text evidence="3">The sequence shown here is derived from an EMBL/GenBank/DDBJ whole genome shotgun (WGS) entry which is preliminary data.</text>
</comment>
<feature type="coiled-coil region" evidence="1">
    <location>
        <begin position="760"/>
        <end position="787"/>
    </location>
</feature>
<evidence type="ECO:0000256" key="1">
    <source>
        <dbReference type="SAM" id="Coils"/>
    </source>
</evidence>
<gene>
    <name evidence="3" type="ORF">HXX76_005472</name>
</gene>
<dbReference type="Proteomes" id="UP000650467">
    <property type="component" value="Unassembled WGS sequence"/>
</dbReference>
<feature type="region of interest" description="Disordered" evidence="2">
    <location>
        <begin position="929"/>
        <end position="1117"/>
    </location>
</feature>
<accession>A0A835TCI1</accession>
<feature type="region of interest" description="Disordered" evidence="2">
    <location>
        <begin position="202"/>
        <end position="236"/>
    </location>
</feature>
<feature type="region of interest" description="Disordered" evidence="2">
    <location>
        <begin position="65"/>
        <end position="92"/>
    </location>
</feature>
<feature type="region of interest" description="Disordered" evidence="2">
    <location>
        <begin position="845"/>
        <end position="908"/>
    </location>
</feature>
<feature type="compositionally biased region" description="Pro residues" evidence="2">
    <location>
        <begin position="625"/>
        <end position="634"/>
    </location>
</feature>
<sequence>MPFLGIGAAFGGVARAAGRLRNRGNNHAKQDDLFFAEDEATVSALEHNPCGLPQCQLGRDRELATHPSEPAQPAGARRPEQEFGTVQPPSQPDVCSLKEEFVQAVASSSCDGPAGTSDFCSVGSFEARRRAVSMRKVREWDLACALEPSTPEPEPELLPGSCDSSSGGAAPGTNAIAAVVAAGDAAAQLAQPTQLALSAAAGDVTGSSGSSGGDTAASGASFGQLPSSASSASPSSSIALPDAVTAVTAAAANSAAVCQGAEASESEVRAATAAKSSISKPAPAPTAATVAAAAPAACAASPAPAAGGPGAASGRAAGGAAGCSRLAAVGFGDVLCGSGPQAAVAAALGGRPPAHVGYSAPHVVRAAVASSSRAVVATAAAMARPHPAALPAVPPPIILRDVNDVPLPAAQQLAARAASMASRGGSSARHSLDVAAAGAVTAAIDAAAAAAAADVAEDDVAQVVDSPLPPSILETRPPDLSSLMAIRQQVEVLRLMHLQRQAAALLAMPAASRGGAVSNVTAPSAAAPRGGGGGAGGARGRPLDLASAAAAAVAEVRAALAAAEAATAAGAGAAADGRSSSGSAPFTASSQQTSSSQVAYSNSPRTSPIKSTLSVTALAGGSPLPSAPASPLRPAPNGHSRHLSIDASPAPQSPLQLLQQADPGKAATGAGYSLTSAQGAAGGASQRRSPLQPQSYGATVGGGSAAAAASAVGGMSALSLSAPISLAQSPARPAAARAASPPPQSPHSGGAAGMAPVMPPADIQRQQAQLQQQIEALQRQIALKQQAATSAAAVARSPSPPALYSQQMPQMPMMPMMPMLPQQAWPGDGISAAARMGMLQQGLLASSPMQQQQQQQQQLGNGQHPHQHAAAGHGFRAASFGTANGDADSAAGEGGEGELLSSHPSFRQHLHDPVPVAEAAKRTHDWLASTTGTPQGAVPPPPAASAAGHDAAISPSGSTHGSTKSALKRDPSLRLSPHPAAYSPSSSAAAQPWQQQQQQQPQQPSRSPSPPPALGRAPSTRHTRFASDERTSPNSRSPSPSPPSPLARSASQRRNSAGGGGAEDSSPTGTGGSTSQSGMARAPSFNRTPSLSRTPSLMRSPSRRGPVPAELLDASNGPVPLWRIASFNRQLSVSQPSMVRRQKSITSQNSGGDGAQSSHRSSSKQRESSKAKARREAAALQAKLANAPPPSPLALLGAKLLQEAGEKLQPAPRMPTGRAFFVPIRPDLRLDISEHEHTDSPGSGLSPADSRDLERATTQDMGSARSAATGSAAGGWGRAGGAY</sequence>
<feature type="compositionally biased region" description="Low complexity" evidence="2">
    <location>
        <begin position="1065"/>
        <end position="1078"/>
    </location>
</feature>
<organism evidence="3 4">
    <name type="scientific">Chlamydomonas incerta</name>
    <dbReference type="NCBI Taxonomy" id="51695"/>
    <lineage>
        <taxon>Eukaryota</taxon>
        <taxon>Viridiplantae</taxon>
        <taxon>Chlorophyta</taxon>
        <taxon>core chlorophytes</taxon>
        <taxon>Chlorophyceae</taxon>
        <taxon>CS clade</taxon>
        <taxon>Chlamydomonadales</taxon>
        <taxon>Chlamydomonadaceae</taxon>
        <taxon>Chlamydomonas</taxon>
    </lineage>
</organism>
<feature type="compositionally biased region" description="Low complexity" evidence="2">
    <location>
        <begin position="676"/>
        <end position="689"/>
    </location>
</feature>
<dbReference type="EMBL" id="JAEHOC010000010">
    <property type="protein sequence ID" value="KAG2437854.1"/>
    <property type="molecule type" value="Genomic_DNA"/>
</dbReference>
<feature type="region of interest" description="Disordered" evidence="2">
    <location>
        <begin position="1131"/>
        <end position="1193"/>
    </location>
</feature>
<feature type="compositionally biased region" description="Basic and acidic residues" evidence="2">
    <location>
        <begin position="1164"/>
        <end position="1177"/>
    </location>
</feature>
<feature type="compositionally biased region" description="Low complexity" evidence="2">
    <location>
        <begin position="1262"/>
        <end position="1271"/>
    </location>
</feature>
<feature type="region of interest" description="Disordered" evidence="2">
    <location>
        <begin position="1231"/>
        <end position="1283"/>
    </location>
</feature>
<feature type="compositionally biased region" description="Low complexity" evidence="2">
    <location>
        <begin position="850"/>
        <end position="874"/>
    </location>
</feature>
<feature type="region of interest" description="Disordered" evidence="2">
    <location>
        <begin position="147"/>
        <end position="169"/>
    </location>
</feature>
<name>A0A835TCI1_CHLIN</name>
<feature type="compositionally biased region" description="Polar residues" evidence="2">
    <location>
        <begin position="1085"/>
        <end position="1099"/>
    </location>
</feature>